<dbReference type="RefSeq" id="WP_086992895.1">
    <property type="nucleotide sequence ID" value="NZ_FUHU01000045.1"/>
</dbReference>
<evidence type="ECO:0000313" key="1">
    <source>
        <dbReference type="EMBL" id="SJM68444.1"/>
    </source>
</evidence>
<protein>
    <submittedName>
        <fullName evidence="1">Uncharacterized protein</fullName>
    </submittedName>
</protein>
<dbReference type="GeneID" id="303174050"/>
<reference evidence="1 2" key="1">
    <citation type="submission" date="2017-02" db="EMBL/GenBank/DDBJ databases">
        <authorList>
            <person name="Peterson S.W."/>
        </authorList>
    </citation>
    <scope>NUCLEOTIDE SEQUENCE [LARGE SCALE GENOMIC DNA]</scope>
    <source>
        <strain evidence="1 2">LMG 22410</strain>
    </source>
</reference>
<accession>A0A1R4GK13</accession>
<sequence>MQPDLKIFPDYGHPWPLWLPGTDEYAVSPHQLGLSQALTEHIRRWHQIWLNEFDVETGAWSSSRHRAAYLDESGSILQQLRAEYPGRVELALGSLQS</sequence>
<gene>
    <name evidence="1" type="ORF">CZ674_12605</name>
</gene>
<dbReference type="OrthoDB" id="4381340at2"/>
<proteinExistence type="predicted"/>
<dbReference type="AlphaFoldDB" id="A0A1R4GK13"/>
<keyword evidence="2" id="KW-1185">Reference proteome</keyword>
<evidence type="ECO:0000313" key="2">
    <source>
        <dbReference type="Proteomes" id="UP000195787"/>
    </source>
</evidence>
<dbReference type="Proteomes" id="UP000195787">
    <property type="component" value="Unassembled WGS sequence"/>
</dbReference>
<organism evidence="1 2">
    <name type="scientific">Agrococcus casei LMG 22410</name>
    <dbReference type="NCBI Taxonomy" id="1255656"/>
    <lineage>
        <taxon>Bacteria</taxon>
        <taxon>Bacillati</taxon>
        <taxon>Actinomycetota</taxon>
        <taxon>Actinomycetes</taxon>
        <taxon>Micrococcales</taxon>
        <taxon>Microbacteriaceae</taxon>
        <taxon>Agrococcus</taxon>
    </lineage>
</organism>
<name>A0A1R4GK13_9MICO</name>
<dbReference type="EMBL" id="FUHU01000045">
    <property type="protein sequence ID" value="SJM68444.1"/>
    <property type="molecule type" value="Genomic_DNA"/>
</dbReference>